<dbReference type="Pfam" id="PF00013">
    <property type="entry name" value="KH_1"/>
    <property type="match status" value="4"/>
</dbReference>
<accession>A0A7N0TM95</accession>
<feature type="domain" description="K Homology" evidence="3">
    <location>
        <begin position="148"/>
        <end position="223"/>
    </location>
</feature>
<organism evidence="4 5">
    <name type="scientific">Kalanchoe fedtschenkoi</name>
    <name type="common">Lavender scallops</name>
    <name type="synonym">South American air plant</name>
    <dbReference type="NCBI Taxonomy" id="63787"/>
    <lineage>
        <taxon>Eukaryota</taxon>
        <taxon>Viridiplantae</taxon>
        <taxon>Streptophyta</taxon>
        <taxon>Embryophyta</taxon>
        <taxon>Tracheophyta</taxon>
        <taxon>Spermatophyta</taxon>
        <taxon>Magnoliopsida</taxon>
        <taxon>eudicotyledons</taxon>
        <taxon>Gunneridae</taxon>
        <taxon>Pentapetalae</taxon>
        <taxon>Saxifragales</taxon>
        <taxon>Crassulaceae</taxon>
        <taxon>Kalanchoe</taxon>
    </lineage>
</organism>
<dbReference type="Gramene" id="Kaladp0040s0175.1.v1.1">
    <property type="protein sequence ID" value="Kaladp0040s0175.1.v1.1"/>
    <property type="gene ID" value="Kaladp0040s0175.v1.1"/>
</dbReference>
<dbReference type="SUPFAM" id="SSF54791">
    <property type="entry name" value="Eukaryotic type KH-domain (KH-domain type I)"/>
    <property type="match status" value="4"/>
</dbReference>
<dbReference type="EnsemblPlants" id="Kaladp0040s0175.1.v1.1">
    <property type="protein sequence ID" value="Kaladp0040s0175.1.v1.1"/>
    <property type="gene ID" value="Kaladp0040s0175.v1.1"/>
</dbReference>
<evidence type="ECO:0000256" key="1">
    <source>
        <dbReference type="ARBA" id="ARBA00022737"/>
    </source>
</evidence>
<evidence type="ECO:0000313" key="4">
    <source>
        <dbReference type="EnsemblPlants" id="Kaladp0040s0175.1.v1.1"/>
    </source>
</evidence>
<feature type="domain" description="K Homology" evidence="3">
    <location>
        <begin position="304"/>
        <end position="380"/>
    </location>
</feature>
<dbReference type="Proteomes" id="UP000594263">
    <property type="component" value="Unplaced"/>
</dbReference>
<keyword evidence="1" id="KW-0677">Repeat</keyword>
<proteinExistence type="predicted"/>
<dbReference type="AlphaFoldDB" id="A0A7N0TM95"/>
<dbReference type="GO" id="GO:0003723">
    <property type="term" value="F:RNA binding"/>
    <property type="evidence" value="ECO:0007669"/>
    <property type="project" value="UniProtKB-UniRule"/>
</dbReference>
<feature type="domain" description="K Homology" evidence="3">
    <location>
        <begin position="549"/>
        <end position="621"/>
    </location>
</feature>
<dbReference type="Gene3D" id="3.30.310.210">
    <property type="match status" value="1"/>
</dbReference>
<dbReference type="InterPro" id="IPR004087">
    <property type="entry name" value="KH_dom"/>
</dbReference>
<dbReference type="PROSITE" id="PS50084">
    <property type="entry name" value="KH_TYPE_1"/>
    <property type="match status" value="4"/>
</dbReference>
<reference evidence="4" key="1">
    <citation type="submission" date="2021-01" db="UniProtKB">
        <authorList>
            <consortium name="EnsemblPlants"/>
        </authorList>
    </citation>
    <scope>IDENTIFICATION</scope>
</reference>
<name>A0A7N0TM95_KALFE</name>
<evidence type="ECO:0000313" key="5">
    <source>
        <dbReference type="Proteomes" id="UP000594263"/>
    </source>
</evidence>
<evidence type="ECO:0000259" key="3">
    <source>
        <dbReference type="SMART" id="SM00322"/>
    </source>
</evidence>
<dbReference type="PANTHER" id="PTHR10288">
    <property type="entry name" value="KH DOMAIN CONTAINING RNA BINDING PROTEIN"/>
    <property type="match status" value="1"/>
</dbReference>
<dbReference type="Gene3D" id="3.30.1370.10">
    <property type="entry name" value="K Homology domain, type 1"/>
    <property type="match status" value="3"/>
</dbReference>
<sequence length="624" mass="67548">MAAQAQQRWPNGQKLKHWSQSGWNSGVATLRLLCHVFTSGGVIGHGGSIVRGMESRIGVRIQFSGTMHDCVERIVSVTGSSVVCGKVRLRRMRRGKEVDDDEDEDEEVFDVSPVQEALLRVFERAVEVEAEAEAEKDGDSGGGGESMISCCCRVLADQMQCGILIGKGGKNVAKICRETRANIRVLRSEQNPACASPEDKIIHIIGGLLSVKRALLSVSKLLQDLSPTHNGLVAANVFPNMMHLPTMSLMNVPVVMVPRQELPDPHAEFFPDLCVPIPAATGVAAKEVDPVNFTHSVREDDEQCEVVFRMICSNNEAGAVIGKGAAVVRLLQNESGAFIQFAPAVDGVGHRLVIISALEGLRSSYSPAQNAVVRIVATLAEITAKESHGSKVEDIAVRLVINPAQADSFRGDESILSEISDVEISILEGDVGQSLLTTDEIMQVTGEYRAVQKALLQVTKKLRDSCFSGKTPNGAGMVNYLSCVIPDVATNRKTKNANFPPFRKSIHKFPNFNPASIMWGVHDLQISNRSREQKVLGRGNAHDDPERAVKVTAEVEIPEHAFESVCGENGSNINRIRQISAAEVQIEDHPPPPGRTQYTAIVSGEPAQVLAARSLLQAFIQSAS</sequence>
<feature type="domain" description="K Homology" evidence="3">
    <location>
        <begin position="26"/>
        <end position="96"/>
    </location>
</feature>
<keyword evidence="5" id="KW-1185">Reference proteome</keyword>
<dbReference type="SMART" id="SM00322">
    <property type="entry name" value="KH"/>
    <property type="match status" value="4"/>
</dbReference>
<protein>
    <recommendedName>
        <fullName evidence="3">K Homology domain-containing protein</fullName>
    </recommendedName>
</protein>
<keyword evidence="2" id="KW-0694">RNA-binding</keyword>
<dbReference type="InterPro" id="IPR036612">
    <property type="entry name" value="KH_dom_type_1_sf"/>
</dbReference>
<dbReference type="OMA" id="MGEYRNV"/>
<dbReference type="InterPro" id="IPR004088">
    <property type="entry name" value="KH_dom_type_1"/>
</dbReference>
<evidence type="ECO:0000256" key="2">
    <source>
        <dbReference type="PROSITE-ProRule" id="PRU00117"/>
    </source>
</evidence>